<evidence type="ECO:0000256" key="1">
    <source>
        <dbReference type="SAM" id="MobiDB-lite"/>
    </source>
</evidence>
<protein>
    <submittedName>
        <fullName evidence="2">Uncharacterized protein</fullName>
    </submittedName>
</protein>
<accession>A0A397SQQ4</accession>
<organism evidence="2 3">
    <name type="scientific">Glomus cerebriforme</name>
    <dbReference type="NCBI Taxonomy" id="658196"/>
    <lineage>
        <taxon>Eukaryota</taxon>
        <taxon>Fungi</taxon>
        <taxon>Fungi incertae sedis</taxon>
        <taxon>Mucoromycota</taxon>
        <taxon>Glomeromycotina</taxon>
        <taxon>Glomeromycetes</taxon>
        <taxon>Glomerales</taxon>
        <taxon>Glomeraceae</taxon>
        <taxon>Glomus</taxon>
    </lineage>
</organism>
<dbReference type="AlphaFoldDB" id="A0A397SQQ4"/>
<evidence type="ECO:0000313" key="2">
    <source>
        <dbReference type="EMBL" id="RIA86956.1"/>
    </source>
</evidence>
<comment type="caution">
    <text evidence="2">The sequence shown here is derived from an EMBL/GenBank/DDBJ whole genome shotgun (WGS) entry which is preliminary data.</text>
</comment>
<evidence type="ECO:0000313" key="3">
    <source>
        <dbReference type="Proteomes" id="UP000265703"/>
    </source>
</evidence>
<feature type="region of interest" description="Disordered" evidence="1">
    <location>
        <begin position="1"/>
        <end position="24"/>
    </location>
</feature>
<dbReference type="EMBL" id="QKYT01000335">
    <property type="protein sequence ID" value="RIA86956.1"/>
    <property type="molecule type" value="Genomic_DNA"/>
</dbReference>
<sequence length="164" mass="18650">MSSNNDTTQGYSGYSNLPMDQTGNNVGMSNTDLNINTAIPASQNATFEFYVPSPNGTRIYHVVYQFTELDPLENARILNNTINLSHIPGYQFPHNYYIRPLIQQQIQQQVQQPVVYQQNVIQQSFDTMNTQPISQVYLDNNNVDNTSSNGVISDDMQDMRFQNS</sequence>
<keyword evidence="3" id="KW-1185">Reference proteome</keyword>
<dbReference type="OrthoDB" id="2409388at2759"/>
<gene>
    <name evidence="2" type="ORF">C1645_740489</name>
</gene>
<proteinExistence type="predicted"/>
<dbReference type="Proteomes" id="UP000265703">
    <property type="component" value="Unassembled WGS sequence"/>
</dbReference>
<reference evidence="2 3" key="1">
    <citation type="submission" date="2018-06" db="EMBL/GenBank/DDBJ databases">
        <title>Comparative genomics reveals the genomic features of Rhizophagus irregularis, R. cerebriforme, R. diaphanum and Gigaspora rosea, and their symbiotic lifestyle signature.</title>
        <authorList>
            <person name="Morin E."/>
            <person name="San Clemente H."/>
            <person name="Chen E.C.H."/>
            <person name="De La Providencia I."/>
            <person name="Hainaut M."/>
            <person name="Kuo A."/>
            <person name="Kohler A."/>
            <person name="Murat C."/>
            <person name="Tang N."/>
            <person name="Roy S."/>
            <person name="Loubradou J."/>
            <person name="Henrissat B."/>
            <person name="Grigoriev I.V."/>
            <person name="Corradi N."/>
            <person name="Roux C."/>
            <person name="Martin F.M."/>
        </authorList>
    </citation>
    <scope>NUCLEOTIDE SEQUENCE [LARGE SCALE GENOMIC DNA]</scope>
    <source>
        <strain evidence="2 3">DAOM 227022</strain>
    </source>
</reference>
<name>A0A397SQQ4_9GLOM</name>